<dbReference type="CDD" id="cd07346">
    <property type="entry name" value="ABC_6TM_exporters"/>
    <property type="match status" value="1"/>
</dbReference>
<feature type="domain" description="ABC transmembrane type-1" evidence="10">
    <location>
        <begin position="30"/>
        <end position="310"/>
    </location>
</feature>
<dbReference type="PROSITE" id="PS50929">
    <property type="entry name" value="ABC_TM1F"/>
    <property type="match status" value="1"/>
</dbReference>
<evidence type="ECO:0000313" key="12">
    <source>
        <dbReference type="Proteomes" id="UP001499930"/>
    </source>
</evidence>
<dbReference type="RefSeq" id="WP_344902471.1">
    <property type="nucleotide sequence ID" value="NZ_BAAAWD010000017.1"/>
</dbReference>
<dbReference type="Pfam" id="PF00664">
    <property type="entry name" value="ABC_membrane"/>
    <property type="match status" value="1"/>
</dbReference>
<keyword evidence="4 11" id="KW-0067">ATP-binding</keyword>
<evidence type="ECO:0000256" key="7">
    <source>
        <dbReference type="SAM" id="MobiDB-lite"/>
    </source>
</evidence>
<evidence type="ECO:0000256" key="4">
    <source>
        <dbReference type="ARBA" id="ARBA00022840"/>
    </source>
</evidence>
<dbReference type="InterPro" id="IPR003439">
    <property type="entry name" value="ABC_transporter-like_ATP-bd"/>
</dbReference>
<keyword evidence="5 8" id="KW-1133">Transmembrane helix</keyword>
<evidence type="ECO:0000256" key="5">
    <source>
        <dbReference type="ARBA" id="ARBA00022989"/>
    </source>
</evidence>
<dbReference type="EMBL" id="BAAAWD010000017">
    <property type="protein sequence ID" value="GAA3028480.1"/>
    <property type="molecule type" value="Genomic_DNA"/>
</dbReference>
<evidence type="ECO:0000256" key="3">
    <source>
        <dbReference type="ARBA" id="ARBA00022741"/>
    </source>
</evidence>
<evidence type="ECO:0000259" key="9">
    <source>
        <dbReference type="PROSITE" id="PS50893"/>
    </source>
</evidence>
<gene>
    <name evidence="11" type="ORF">GCM10017559_63580</name>
</gene>
<comment type="caution">
    <text evidence="11">The sequence shown here is derived from an EMBL/GenBank/DDBJ whole genome shotgun (WGS) entry which is preliminary data.</text>
</comment>
<dbReference type="InterPro" id="IPR039421">
    <property type="entry name" value="Type_1_exporter"/>
</dbReference>
<evidence type="ECO:0000256" key="1">
    <source>
        <dbReference type="ARBA" id="ARBA00004651"/>
    </source>
</evidence>
<keyword evidence="2 8" id="KW-0812">Transmembrane</keyword>
<accession>A0ABP6L374</accession>
<protein>
    <submittedName>
        <fullName evidence="11">ABC transporter ATP-binding protein</fullName>
    </submittedName>
</protein>
<dbReference type="InterPro" id="IPR027417">
    <property type="entry name" value="P-loop_NTPase"/>
</dbReference>
<dbReference type="InterPro" id="IPR003593">
    <property type="entry name" value="AAA+_ATPase"/>
</dbReference>
<evidence type="ECO:0000259" key="10">
    <source>
        <dbReference type="PROSITE" id="PS50929"/>
    </source>
</evidence>
<dbReference type="InterPro" id="IPR011527">
    <property type="entry name" value="ABC1_TM_dom"/>
</dbReference>
<evidence type="ECO:0000256" key="8">
    <source>
        <dbReference type="SAM" id="Phobius"/>
    </source>
</evidence>
<dbReference type="GO" id="GO:0005524">
    <property type="term" value="F:ATP binding"/>
    <property type="evidence" value="ECO:0007669"/>
    <property type="project" value="UniProtKB-KW"/>
</dbReference>
<feature type="transmembrane region" description="Helical" evidence="8">
    <location>
        <begin position="65"/>
        <end position="87"/>
    </location>
</feature>
<feature type="transmembrane region" description="Helical" evidence="8">
    <location>
        <begin position="147"/>
        <end position="164"/>
    </location>
</feature>
<evidence type="ECO:0000256" key="6">
    <source>
        <dbReference type="ARBA" id="ARBA00023136"/>
    </source>
</evidence>
<reference evidence="12" key="1">
    <citation type="journal article" date="2019" name="Int. J. Syst. Evol. Microbiol.">
        <title>The Global Catalogue of Microorganisms (GCM) 10K type strain sequencing project: providing services to taxonomists for standard genome sequencing and annotation.</title>
        <authorList>
            <consortium name="The Broad Institute Genomics Platform"/>
            <consortium name="The Broad Institute Genome Sequencing Center for Infectious Disease"/>
            <person name="Wu L."/>
            <person name="Ma J."/>
        </authorList>
    </citation>
    <scope>NUCLEOTIDE SEQUENCE [LARGE SCALE GENOMIC DNA]</scope>
    <source>
        <strain evidence="12">JCM 3106</strain>
    </source>
</reference>
<dbReference type="SUPFAM" id="SSF90123">
    <property type="entry name" value="ABC transporter transmembrane region"/>
    <property type="match status" value="1"/>
</dbReference>
<dbReference type="Pfam" id="PF00005">
    <property type="entry name" value="ABC_tran"/>
    <property type="match status" value="1"/>
</dbReference>
<evidence type="ECO:0000313" key="11">
    <source>
        <dbReference type="EMBL" id="GAA3028480.1"/>
    </source>
</evidence>
<dbReference type="Gene3D" id="3.40.50.300">
    <property type="entry name" value="P-loop containing nucleotide triphosphate hydrolases"/>
    <property type="match status" value="1"/>
</dbReference>
<comment type="subcellular location">
    <subcellularLocation>
        <location evidence="1">Cell membrane</location>
        <topology evidence="1">Multi-pass membrane protein</topology>
    </subcellularLocation>
</comment>
<dbReference type="PROSITE" id="PS50893">
    <property type="entry name" value="ABC_TRANSPORTER_2"/>
    <property type="match status" value="1"/>
</dbReference>
<keyword evidence="3" id="KW-0547">Nucleotide-binding</keyword>
<feature type="domain" description="ABC transporter" evidence="9">
    <location>
        <begin position="341"/>
        <end position="575"/>
    </location>
</feature>
<feature type="compositionally biased region" description="Basic and acidic residues" evidence="7">
    <location>
        <begin position="592"/>
        <end position="601"/>
    </location>
</feature>
<organism evidence="11 12">
    <name type="scientific">Streptosporangium longisporum</name>
    <dbReference type="NCBI Taxonomy" id="46187"/>
    <lineage>
        <taxon>Bacteria</taxon>
        <taxon>Bacillati</taxon>
        <taxon>Actinomycetota</taxon>
        <taxon>Actinomycetes</taxon>
        <taxon>Streptosporangiales</taxon>
        <taxon>Streptosporangiaceae</taxon>
        <taxon>Streptosporangium</taxon>
    </lineage>
</organism>
<proteinExistence type="predicted"/>
<keyword evidence="6 8" id="KW-0472">Membrane</keyword>
<name>A0ABP6L374_9ACTN</name>
<evidence type="ECO:0000256" key="2">
    <source>
        <dbReference type="ARBA" id="ARBA00022692"/>
    </source>
</evidence>
<sequence>MSRQVLPVADRAQVRAYARRLALKYPRELLGALALHGLAAVAGLAVPWLLGGLVQGLHSGAGVDVTAVSLGIGAFLIAQAVLIRFAVYASSRLGEKVLAELREEFVDRVLGLPLSTVERAGSGDLISRTSRDVDALSRTVRHAVPETLIALVTCVITIGALVVVGPLLLLPSLLAVPLLWISTRWYLKRARDGYLRESAAYADMTDGLAETVTGARAVEALGLQERRHRRTDTDIARSWAAERYTMRLRTVWFPAVELGYVIPVVATLVVGGLFYIRGWASLEQVTTATLYVQQLIDPLDRLLMWIDELQVGGASMARLLGVSEVPDDREPGSARPEGSRLEADGVRYAYREGHDVLHDVDLVVEPGERLAMVGPSGAGKSTLGRLLAGVHGPRTGSVTVGGVPLVELPLEDLRGHVALVTQEHHIFRGTVRDNVLIARPEADDTRVREALEAVEAWEWVETLPEGLDTIVGSGGESVPPAQAQQLALARLVLADPHTLVLDEATSLIDPRAARHLERSLAAVLEGRTVIAIAHRLYTAHDADRVAVVEDGRISELGSHDELVAAGGSYAALWGSWHGTPAEGAFGPSGNRTDTERAPSGH</sequence>
<dbReference type="SMART" id="SM00382">
    <property type="entry name" value="AAA"/>
    <property type="match status" value="1"/>
</dbReference>
<dbReference type="SUPFAM" id="SSF52540">
    <property type="entry name" value="P-loop containing nucleoside triphosphate hydrolases"/>
    <property type="match status" value="1"/>
</dbReference>
<dbReference type="Gene3D" id="1.20.1560.10">
    <property type="entry name" value="ABC transporter type 1, transmembrane domain"/>
    <property type="match status" value="1"/>
</dbReference>
<keyword evidence="12" id="KW-1185">Reference proteome</keyword>
<dbReference type="Proteomes" id="UP001499930">
    <property type="component" value="Unassembled WGS sequence"/>
</dbReference>
<dbReference type="PANTHER" id="PTHR24221:SF654">
    <property type="entry name" value="ATP-BINDING CASSETTE SUB-FAMILY B MEMBER 6"/>
    <property type="match status" value="1"/>
</dbReference>
<dbReference type="PANTHER" id="PTHR24221">
    <property type="entry name" value="ATP-BINDING CASSETTE SUB-FAMILY B"/>
    <property type="match status" value="1"/>
</dbReference>
<feature type="transmembrane region" description="Helical" evidence="8">
    <location>
        <begin position="29"/>
        <end position="50"/>
    </location>
</feature>
<feature type="region of interest" description="Disordered" evidence="7">
    <location>
        <begin position="582"/>
        <end position="601"/>
    </location>
</feature>
<dbReference type="InterPro" id="IPR036640">
    <property type="entry name" value="ABC1_TM_sf"/>
</dbReference>